<feature type="domain" description="YdbS-like PH" evidence="3">
    <location>
        <begin position="122"/>
        <end position="201"/>
    </location>
</feature>
<feature type="compositionally biased region" description="Low complexity" evidence="1">
    <location>
        <begin position="252"/>
        <end position="271"/>
    </location>
</feature>
<feature type="region of interest" description="Disordered" evidence="1">
    <location>
        <begin position="1"/>
        <end position="37"/>
    </location>
</feature>
<protein>
    <submittedName>
        <fullName evidence="4">Bacterial membrane flanked domain</fullName>
    </submittedName>
</protein>
<dbReference type="Proteomes" id="UP000268658">
    <property type="component" value="Chromosome"/>
</dbReference>
<evidence type="ECO:0000313" key="5">
    <source>
        <dbReference type="Proteomes" id="UP000268658"/>
    </source>
</evidence>
<reference evidence="4 5" key="1">
    <citation type="submission" date="2018-12" db="EMBL/GenBank/DDBJ databases">
        <authorList>
            <consortium name="Pathogen Informatics"/>
        </authorList>
    </citation>
    <scope>NUCLEOTIDE SEQUENCE [LARGE SCALE GENOMIC DNA]</scope>
    <source>
        <strain evidence="4 5">NCTC10951</strain>
    </source>
</reference>
<dbReference type="InterPro" id="IPR005182">
    <property type="entry name" value="YdbS-like_PH"/>
</dbReference>
<evidence type="ECO:0000313" key="4">
    <source>
        <dbReference type="EMBL" id="VEI18594.1"/>
    </source>
</evidence>
<feature type="compositionally biased region" description="Low complexity" evidence="1">
    <location>
        <begin position="232"/>
        <end position="245"/>
    </location>
</feature>
<feature type="domain" description="YdbS-like PH" evidence="3">
    <location>
        <begin position="504"/>
        <end position="581"/>
    </location>
</feature>
<evidence type="ECO:0000256" key="2">
    <source>
        <dbReference type="SAM" id="Phobius"/>
    </source>
</evidence>
<dbReference type="EMBL" id="LR134477">
    <property type="protein sequence ID" value="VEI18594.1"/>
    <property type="molecule type" value="Genomic_DNA"/>
</dbReference>
<feature type="transmembrane region" description="Helical" evidence="2">
    <location>
        <begin position="334"/>
        <end position="355"/>
    </location>
</feature>
<gene>
    <name evidence="4" type="ORF">NCTC10951_02796</name>
</gene>
<organism evidence="4 5">
    <name type="scientific">Actinomyces viscosus</name>
    <dbReference type="NCBI Taxonomy" id="1656"/>
    <lineage>
        <taxon>Bacteria</taxon>
        <taxon>Bacillati</taxon>
        <taxon>Actinomycetota</taxon>
        <taxon>Actinomycetes</taxon>
        <taxon>Actinomycetales</taxon>
        <taxon>Actinomycetaceae</taxon>
        <taxon>Actinomyces</taxon>
    </lineage>
</organism>
<proteinExistence type="predicted"/>
<feature type="transmembrane region" description="Helical" evidence="2">
    <location>
        <begin position="309"/>
        <end position="328"/>
    </location>
</feature>
<feature type="transmembrane region" description="Helical" evidence="2">
    <location>
        <begin position="100"/>
        <end position="120"/>
    </location>
</feature>
<keyword evidence="2" id="KW-0812">Transmembrane</keyword>
<dbReference type="OrthoDB" id="3190163at2"/>
<keyword evidence="2" id="KW-0472">Membrane</keyword>
<feature type="compositionally biased region" description="Low complexity" evidence="1">
    <location>
        <begin position="214"/>
        <end position="224"/>
    </location>
</feature>
<name>A0A3S4ZAH9_ACTVI</name>
<evidence type="ECO:0000256" key="1">
    <source>
        <dbReference type="SAM" id="MobiDB-lite"/>
    </source>
</evidence>
<feature type="region of interest" description="Disordered" evidence="1">
    <location>
        <begin position="214"/>
        <end position="279"/>
    </location>
</feature>
<accession>A0A3S4ZAH9</accession>
<dbReference type="Pfam" id="PF03703">
    <property type="entry name" value="bPH_2"/>
    <property type="match status" value="2"/>
</dbReference>
<keyword evidence="2" id="KW-1133">Transmembrane helix</keyword>
<dbReference type="KEGG" id="avc:NCTC10951_02796"/>
<dbReference type="RefSeq" id="WP_126415118.1">
    <property type="nucleotide sequence ID" value="NZ_JASPER010000047.1"/>
</dbReference>
<sequence length="611" mass="65605">MSPRRGSSWESRLEAARQADQGTGQETSPVRREGEPLAASRDLPLPENVTWHRVSVITPLLEGWKIATGILAFVTVQNLDELVRAYRFIREHGFSLGDQIGYYLLGLVAVIVLWAGLGLLSWWRRAYAVDADGVYLRSGILSRKLRTARLPRIQSVDVVHPLLGRILGMGQLTVEVAGGRDSRVVIGFLTTRELQALRDRILDLAAGQVAVPGAGATRGATGETGESGPGSGVTAPADLADPTAPVGRPDDAGGTPPAGPAGTTAEPGSAPDSPPRSTLLRASSFQEHPLYNVDAGVLIGSLLRSPSTYVVLMLPAALLAFVIAAYAVDVPPSGGMVTAVTSLITTVVGVVTLVWSRFNDTWNFHAAATPSGIRIRYGLTADTSRTLPPGRVHGVGLTQPILWRGKDWWKVNVTVAGREDRPQDGQNRQTGNLLLPVGVRDTALRALWLVVPDLGVPAPDTLLTLALTGRDDDGVGDLQAPAGSAARGFVRISRRGRVFHPFTWRRTAAILTDTCVIVRHGRWRRQVTVFPYERIQSLHVRQGPLARRLNLASLRLDMVAQEVPSSITNLDAADAKALAARISERALRRSSAEQLDRWLARAVAAGPVTGE</sequence>
<dbReference type="AlphaFoldDB" id="A0A3S4ZAH9"/>
<evidence type="ECO:0000259" key="3">
    <source>
        <dbReference type="Pfam" id="PF03703"/>
    </source>
</evidence>
<dbReference type="PANTHER" id="PTHR34473">
    <property type="entry name" value="UPF0699 TRANSMEMBRANE PROTEIN YDBS"/>
    <property type="match status" value="1"/>
</dbReference>
<dbReference type="PANTHER" id="PTHR34473:SF2">
    <property type="entry name" value="UPF0699 TRANSMEMBRANE PROTEIN YDBT"/>
    <property type="match status" value="1"/>
</dbReference>